<comment type="caution">
    <text evidence="3">The sequence shown here is derived from an EMBL/GenBank/DDBJ whole genome shotgun (WGS) entry which is preliminary data.</text>
</comment>
<sequence>MLVFELVASDGLPLDQHIAFINHIANAARREYDSFFGAYGMRVYYTRKEYERVTWNLFGTLPYRELSTVSLPNDLGTKIMADVMKFNGDSHVYKRIGRPYKRVYCLHGPPGTGKTSLVMAIASELRRPLAIFNVDSLRDDTFIELISSRPNDAVLMFEDVDVLFKESKKDSGGMTLSTLLNSLDGVLHPSGALVFLTTNHIDRLDSALTRPGRLDYVVEIGYSTPEQRVALWQAIFPTTPAPAVLARKDLMNITPAWLSANLLEMRDAGPEEAARALMMLLLKVEAPDAVPEKKKKKKKVPARS</sequence>
<dbReference type="Pfam" id="PF00004">
    <property type="entry name" value="AAA"/>
    <property type="match status" value="1"/>
</dbReference>
<dbReference type="InterPro" id="IPR027417">
    <property type="entry name" value="P-loop_NTPase"/>
</dbReference>
<name>A0A2J7ZJ76_9CHLO</name>
<organism evidence="3 4">
    <name type="scientific">Tetrabaena socialis</name>
    <dbReference type="NCBI Taxonomy" id="47790"/>
    <lineage>
        <taxon>Eukaryota</taxon>
        <taxon>Viridiplantae</taxon>
        <taxon>Chlorophyta</taxon>
        <taxon>core chlorophytes</taxon>
        <taxon>Chlorophyceae</taxon>
        <taxon>CS clade</taxon>
        <taxon>Chlamydomonadales</taxon>
        <taxon>Tetrabaenaceae</taxon>
        <taxon>Tetrabaena</taxon>
    </lineage>
</organism>
<gene>
    <name evidence="3" type="ORF">TSOC_013882</name>
</gene>
<dbReference type="InterPro" id="IPR050747">
    <property type="entry name" value="Mitochondrial_chaperone_BCS1"/>
</dbReference>
<dbReference type="SMART" id="SM00382">
    <property type="entry name" value="AAA"/>
    <property type="match status" value="1"/>
</dbReference>
<dbReference type="InterPro" id="IPR003593">
    <property type="entry name" value="AAA+_ATPase"/>
</dbReference>
<dbReference type="OrthoDB" id="10251412at2759"/>
<evidence type="ECO:0000256" key="1">
    <source>
        <dbReference type="ARBA" id="ARBA00007448"/>
    </source>
</evidence>
<evidence type="ECO:0000313" key="3">
    <source>
        <dbReference type="EMBL" id="PNH00317.1"/>
    </source>
</evidence>
<dbReference type="Gene3D" id="3.40.50.300">
    <property type="entry name" value="P-loop containing nucleotide triphosphate hydrolases"/>
    <property type="match status" value="1"/>
</dbReference>
<dbReference type="InterPro" id="IPR003959">
    <property type="entry name" value="ATPase_AAA_core"/>
</dbReference>
<keyword evidence="4" id="KW-1185">Reference proteome</keyword>
<dbReference type="PANTHER" id="PTHR23070">
    <property type="entry name" value="BCS1 AAA-TYPE ATPASE"/>
    <property type="match status" value="1"/>
</dbReference>
<dbReference type="SUPFAM" id="SSF52540">
    <property type="entry name" value="P-loop containing nucleoside triphosphate hydrolases"/>
    <property type="match status" value="1"/>
</dbReference>
<feature type="domain" description="AAA+ ATPase" evidence="2">
    <location>
        <begin position="100"/>
        <end position="224"/>
    </location>
</feature>
<evidence type="ECO:0000259" key="2">
    <source>
        <dbReference type="SMART" id="SM00382"/>
    </source>
</evidence>
<dbReference type="Proteomes" id="UP000236333">
    <property type="component" value="Unassembled WGS sequence"/>
</dbReference>
<protein>
    <submittedName>
        <fullName evidence="3">Mitochondrial chaperone BCS1</fullName>
    </submittedName>
</protein>
<dbReference type="EMBL" id="PGGS01001504">
    <property type="protein sequence ID" value="PNH00317.1"/>
    <property type="molecule type" value="Genomic_DNA"/>
</dbReference>
<evidence type="ECO:0000313" key="4">
    <source>
        <dbReference type="Proteomes" id="UP000236333"/>
    </source>
</evidence>
<dbReference type="GO" id="GO:0016887">
    <property type="term" value="F:ATP hydrolysis activity"/>
    <property type="evidence" value="ECO:0007669"/>
    <property type="project" value="InterPro"/>
</dbReference>
<comment type="similarity">
    <text evidence="1">Belongs to the AAA ATPase family. BCS1 subfamily.</text>
</comment>
<dbReference type="GO" id="GO:0005524">
    <property type="term" value="F:ATP binding"/>
    <property type="evidence" value="ECO:0007669"/>
    <property type="project" value="InterPro"/>
</dbReference>
<proteinExistence type="inferred from homology"/>
<dbReference type="AlphaFoldDB" id="A0A2J7ZJ76"/>
<reference evidence="3 4" key="1">
    <citation type="journal article" date="2017" name="Mol. Biol. Evol.">
        <title>The 4-celled Tetrabaena socialis nuclear genome reveals the essential components for genetic control of cell number at the origin of multicellularity in the volvocine lineage.</title>
        <authorList>
            <person name="Featherston J."/>
            <person name="Arakaki Y."/>
            <person name="Hanschen E.R."/>
            <person name="Ferris P.J."/>
            <person name="Michod R.E."/>
            <person name="Olson B.J.S.C."/>
            <person name="Nozaki H."/>
            <person name="Durand P.M."/>
        </authorList>
    </citation>
    <scope>NUCLEOTIDE SEQUENCE [LARGE SCALE GENOMIC DNA]</scope>
    <source>
        <strain evidence="3 4">NIES-571</strain>
    </source>
</reference>
<accession>A0A2J7ZJ76</accession>